<name>A0ABY8QCV8_9RHOB</name>
<accession>A0ABY8QCV8</accession>
<dbReference type="EC" id="2.1.-.-" evidence="1"/>
<keyword evidence="2" id="KW-1185">Reference proteome</keyword>
<dbReference type="RefSeq" id="WP_281469553.1">
    <property type="nucleotide sequence ID" value="NZ_CP124535.1"/>
</dbReference>
<dbReference type="GO" id="GO:0032259">
    <property type="term" value="P:methylation"/>
    <property type="evidence" value="ECO:0007669"/>
    <property type="project" value="UniProtKB-KW"/>
</dbReference>
<gene>
    <name evidence="1" type="ORF">QF092_08940</name>
</gene>
<dbReference type="SUPFAM" id="SSF53335">
    <property type="entry name" value="S-adenosyl-L-methionine-dependent methyltransferases"/>
    <property type="match status" value="1"/>
</dbReference>
<proteinExistence type="predicted"/>
<sequence>MRHPSPYAAPGFYDKALADGRHRDIVGGRWEETPRIVLPLLTRHGLTAKDHLLDIGAGSLRLGRHLAAMVTAYWATDASRALMLKGWETELDDTARHDLPQDHLVEDAAFLYPNIPDTITFVLAFAVFTHLPAQDLHTALTNLRPRFPHLRRIIFTLFLAPEGHHGPYRQADGVVTHPDRFPWHMTEGKALSISAAAGFTATAHPHRLPRGQVMFTAEPTAP</sequence>
<keyword evidence="1" id="KW-0489">Methyltransferase</keyword>
<keyword evidence="1" id="KW-0808">Transferase</keyword>
<dbReference type="GO" id="GO:0008168">
    <property type="term" value="F:methyltransferase activity"/>
    <property type="evidence" value="ECO:0007669"/>
    <property type="project" value="UniProtKB-KW"/>
</dbReference>
<dbReference type="Proteomes" id="UP001230978">
    <property type="component" value="Chromosome"/>
</dbReference>
<evidence type="ECO:0000313" key="2">
    <source>
        <dbReference type="Proteomes" id="UP001230978"/>
    </source>
</evidence>
<dbReference type="InterPro" id="IPR029063">
    <property type="entry name" value="SAM-dependent_MTases_sf"/>
</dbReference>
<protein>
    <submittedName>
        <fullName evidence="1">Class I SAM-dependent methyltransferase</fullName>
        <ecNumber evidence="1">2.1.-.-</ecNumber>
    </submittedName>
</protein>
<organism evidence="1 2">
    <name type="scientific">Fuscovulum ytuae</name>
    <dbReference type="NCBI Taxonomy" id="3042299"/>
    <lineage>
        <taxon>Bacteria</taxon>
        <taxon>Pseudomonadati</taxon>
        <taxon>Pseudomonadota</taxon>
        <taxon>Alphaproteobacteria</taxon>
        <taxon>Rhodobacterales</taxon>
        <taxon>Paracoccaceae</taxon>
        <taxon>Fuscovulum</taxon>
    </lineage>
</organism>
<dbReference type="Gene3D" id="3.40.50.150">
    <property type="entry name" value="Vaccinia Virus protein VP39"/>
    <property type="match status" value="1"/>
</dbReference>
<evidence type="ECO:0000313" key="1">
    <source>
        <dbReference type="EMBL" id="WGV17886.1"/>
    </source>
</evidence>
<reference evidence="1 2" key="1">
    <citation type="submission" date="2023-04" db="EMBL/GenBank/DDBJ databases">
        <title>YMD61, complete Genome.</title>
        <authorList>
            <person name="Zhang J."/>
        </authorList>
    </citation>
    <scope>NUCLEOTIDE SEQUENCE [LARGE SCALE GENOMIC DNA]</scope>
    <source>
        <strain evidence="1 2">YMD61</strain>
    </source>
</reference>
<dbReference type="EMBL" id="CP124535">
    <property type="protein sequence ID" value="WGV17886.1"/>
    <property type="molecule type" value="Genomic_DNA"/>
</dbReference>